<dbReference type="Gene3D" id="1.10.287.130">
    <property type="match status" value="1"/>
</dbReference>
<protein>
    <recommendedName>
        <fullName evidence="2">histidine kinase</fullName>
        <ecNumber evidence="2">2.7.13.3</ecNumber>
    </recommendedName>
</protein>
<dbReference type="InterPro" id="IPR005467">
    <property type="entry name" value="His_kinase_dom"/>
</dbReference>
<dbReference type="SMART" id="SM00387">
    <property type="entry name" value="HATPase_c"/>
    <property type="match status" value="1"/>
</dbReference>
<accession>A0A6B3NLG8</accession>
<feature type="domain" description="PAC" evidence="8">
    <location>
        <begin position="224"/>
        <end position="275"/>
    </location>
</feature>
<dbReference type="SMART" id="SM00086">
    <property type="entry name" value="PAC"/>
    <property type="match status" value="2"/>
</dbReference>
<dbReference type="Gene3D" id="3.30.450.20">
    <property type="entry name" value="PAS domain"/>
    <property type="match status" value="2"/>
</dbReference>
<dbReference type="Proteomes" id="UP000482634">
    <property type="component" value="Unassembled WGS sequence"/>
</dbReference>
<dbReference type="InterPro" id="IPR003594">
    <property type="entry name" value="HATPase_dom"/>
</dbReference>
<reference evidence="9 10" key="1">
    <citation type="submission" date="2020-02" db="EMBL/GenBank/DDBJ databases">
        <title>Broccoli isolated Pseudomonas sp.</title>
        <authorList>
            <person name="Fujikawa T."/>
            <person name="Sawada H."/>
        </authorList>
    </citation>
    <scope>NUCLEOTIDE SEQUENCE [LARGE SCALE GENOMIC DNA]</scope>
    <source>
        <strain evidence="9 10">MAFF212427</strain>
    </source>
</reference>
<evidence type="ECO:0000256" key="4">
    <source>
        <dbReference type="PROSITE-ProRule" id="PRU00169"/>
    </source>
</evidence>
<evidence type="ECO:0000313" key="10">
    <source>
        <dbReference type="Proteomes" id="UP000482634"/>
    </source>
</evidence>
<dbReference type="InterPro" id="IPR003661">
    <property type="entry name" value="HisK_dim/P_dom"/>
</dbReference>
<dbReference type="PROSITE" id="PS50109">
    <property type="entry name" value="HIS_KIN"/>
    <property type="match status" value="1"/>
</dbReference>
<dbReference type="InterPro" id="IPR035965">
    <property type="entry name" value="PAS-like_dom_sf"/>
</dbReference>
<organism evidence="9 10">
    <name type="scientific">Pseudomonas brassicae</name>
    <dbReference type="NCBI Taxonomy" id="2708063"/>
    <lineage>
        <taxon>Bacteria</taxon>
        <taxon>Pseudomonadati</taxon>
        <taxon>Pseudomonadota</taxon>
        <taxon>Gammaproteobacteria</taxon>
        <taxon>Pseudomonadales</taxon>
        <taxon>Pseudomonadaceae</taxon>
        <taxon>Pseudomonas</taxon>
    </lineage>
</organism>
<dbReference type="PANTHER" id="PTHR43065:SF42">
    <property type="entry name" value="TWO-COMPONENT SENSOR PPRA"/>
    <property type="match status" value="1"/>
</dbReference>
<dbReference type="PANTHER" id="PTHR43065">
    <property type="entry name" value="SENSOR HISTIDINE KINASE"/>
    <property type="match status" value="1"/>
</dbReference>
<evidence type="ECO:0000259" key="7">
    <source>
        <dbReference type="PROSITE" id="PS50110"/>
    </source>
</evidence>
<dbReference type="Pfam" id="PF02518">
    <property type="entry name" value="HATPase_c"/>
    <property type="match status" value="1"/>
</dbReference>
<dbReference type="PROSITE" id="PS50110">
    <property type="entry name" value="RESPONSE_REGULATORY"/>
    <property type="match status" value="2"/>
</dbReference>
<dbReference type="PROSITE" id="PS50113">
    <property type="entry name" value="PAC"/>
    <property type="match status" value="1"/>
</dbReference>
<dbReference type="Pfam" id="PF00512">
    <property type="entry name" value="HisKA"/>
    <property type="match status" value="1"/>
</dbReference>
<dbReference type="RefSeq" id="WP_163943900.1">
    <property type="nucleotide sequence ID" value="NZ_JAAHBU010000110.1"/>
</dbReference>
<sequence>MPKKDAGAPTLLTKVKLLLIEDSAHDVELTLLTLERHGLQIEAVVVHDHLGARTAMSQQAFDVIVCDYLLPSSSGIQVLEVAQAAAPETPFIFLSGIFGEQQAVETMRLGAVDYVLKQNLKVLPKAIRRAVLEVREREKRRAAENALEEVETRARLAIQAAEMGVWELNLRTGGMILDERSRALYEVPPTSELDLAQVMERCHPDDKAPLQDRIERALSEDTGFHAEYRVLLPGGRVRWINANGRSLFKDGQCVRFSGVMQDISERKVATQALVQLTETLGERVEQRTRERDRTWELSRELLGVLRFDMTPINFNPAWESALGWSRQQIGSLRLWELIHPLDLDATVKETQSIASGNVSTRFVNRMRHANGDYRWLSWTIVPENGLMYAAVRDITDERAVVEELAATNRRLREQIDEKERVEATLQQMQRLEVVGQLTAGVAHDFNNLLTVILTSSSVAARDIERGNLDKVRARLQHISDAGERGAKLTAQLLSFSRRQRLQPRPVDLNATVRGMQGLLNKALGASIWVEMSLAQDLWTASADLTQTEMIILNLIINARDAMANGTGSVRLRTYNATVEVAPVRPEDPEPGNYVVFAIADSGIGMNEETLLRAFEPFFTTKPVGHGSGLGLAQVFGFAKQSGGGVRIETALAIGTTVSVYLPRIEGSAEPVAPTASPVCEPGPAKGSTVLLVDDDNAVRSLTATMLESIGLRVIQAPSGLEALTALSAEVDLVLTDYAMPGMTGGELAALVKQVRPAVPVVFITGYADTDVLGLNDSTVIQKPFTEQDLRTALWPALAR</sequence>
<keyword evidence="3 4" id="KW-0597">Phosphoprotein</keyword>
<feature type="domain" description="Histidine kinase" evidence="6">
    <location>
        <begin position="440"/>
        <end position="665"/>
    </location>
</feature>
<comment type="catalytic activity">
    <reaction evidence="1">
        <text>ATP + protein L-histidine = ADP + protein N-phospho-L-histidine.</text>
        <dbReference type="EC" id="2.7.13.3"/>
    </reaction>
</comment>
<dbReference type="Pfam" id="PF00072">
    <property type="entry name" value="Response_reg"/>
    <property type="match status" value="2"/>
</dbReference>
<feature type="modified residue" description="4-aspartylphosphate" evidence="4">
    <location>
        <position position="736"/>
    </location>
</feature>
<dbReference type="InterPro" id="IPR011006">
    <property type="entry name" value="CheY-like_superfamily"/>
</dbReference>
<dbReference type="SUPFAM" id="SSF55874">
    <property type="entry name" value="ATPase domain of HSP90 chaperone/DNA topoisomerase II/histidine kinase"/>
    <property type="match status" value="1"/>
</dbReference>
<name>A0A6B3NLG8_9PSED</name>
<feature type="coiled-coil region" evidence="5">
    <location>
        <begin position="133"/>
        <end position="160"/>
    </location>
</feature>
<comment type="caution">
    <text evidence="9">The sequence shown here is derived from an EMBL/GenBank/DDBJ whole genome shotgun (WGS) entry which is preliminary data.</text>
</comment>
<dbReference type="AlphaFoldDB" id="A0A6B3NLG8"/>
<dbReference type="CDD" id="cd00082">
    <property type="entry name" value="HisKA"/>
    <property type="match status" value="1"/>
</dbReference>
<keyword evidence="10" id="KW-1185">Reference proteome</keyword>
<feature type="domain" description="Response regulatory" evidence="7">
    <location>
        <begin position="688"/>
        <end position="797"/>
    </location>
</feature>
<dbReference type="InterPro" id="IPR001789">
    <property type="entry name" value="Sig_transdc_resp-reg_receiver"/>
</dbReference>
<dbReference type="InterPro" id="IPR000014">
    <property type="entry name" value="PAS"/>
</dbReference>
<gene>
    <name evidence="9" type="ORF">G3436_09330</name>
</gene>
<dbReference type="Pfam" id="PF08447">
    <property type="entry name" value="PAS_3"/>
    <property type="match status" value="2"/>
</dbReference>
<evidence type="ECO:0000259" key="6">
    <source>
        <dbReference type="PROSITE" id="PS50109"/>
    </source>
</evidence>
<dbReference type="SUPFAM" id="SSF55785">
    <property type="entry name" value="PYP-like sensor domain (PAS domain)"/>
    <property type="match status" value="2"/>
</dbReference>
<feature type="coiled-coil region" evidence="5">
    <location>
        <begin position="394"/>
        <end position="431"/>
    </location>
</feature>
<dbReference type="GO" id="GO:0000155">
    <property type="term" value="F:phosphorelay sensor kinase activity"/>
    <property type="evidence" value="ECO:0007669"/>
    <property type="project" value="InterPro"/>
</dbReference>
<dbReference type="EMBL" id="JAAHBU010000110">
    <property type="protein sequence ID" value="NER64055.1"/>
    <property type="molecule type" value="Genomic_DNA"/>
</dbReference>
<evidence type="ECO:0000256" key="5">
    <source>
        <dbReference type="SAM" id="Coils"/>
    </source>
</evidence>
<dbReference type="EC" id="2.7.13.3" evidence="2"/>
<dbReference type="Gene3D" id="3.40.50.2300">
    <property type="match status" value="2"/>
</dbReference>
<dbReference type="InterPro" id="IPR001610">
    <property type="entry name" value="PAC"/>
</dbReference>
<evidence type="ECO:0000256" key="2">
    <source>
        <dbReference type="ARBA" id="ARBA00012438"/>
    </source>
</evidence>
<dbReference type="SMART" id="SM00448">
    <property type="entry name" value="REC"/>
    <property type="match status" value="2"/>
</dbReference>
<dbReference type="CDD" id="cd00130">
    <property type="entry name" value="PAS"/>
    <property type="match status" value="2"/>
</dbReference>
<proteinExistence type="predicted"/>
<evidence type="ECO:0000313" key="9">
    <source>
        <dbReference type="EMBL" id="NER64055.1"/>
    </source>
</evidence>
<dbReference type="InterPro" id="IPR036890">
    <property type="entry name" value="HATPase_C_sf"/>
</dbReference>
<feature type="modified residue" description="4-aspartylphosphate" evidence="4">
    <location>
        <position position="67"/>
    </location>
</feature>
<evidence type="ECO:0000256" key="1">
    <source>
        <dbReference type="ARBA" id="ARBA00000085"/>
    </source>
</evidence>
<dbReference type="SUPFAM" id="SSF52172">
    <property type="entry name" value="CheY-like"/>
    <property type="match status" value="2"/>
</dbReference>
<dbReference type="CDD" id="cd00156">
    <property type="entry name" value="REC"/>
    <property type="match status" value="2"/>
</dbReference>
<keyword evidence="5" id="KW-0175">Coiled coil</keyword>
<dbReference type="SMART" id="SM00388">
    <property type="entry name" value="HisKA"/>
    <property type="match status" value="1"/>
</dbReference>
<dbReference type="PRINTS" id="PR00344">
    <property type="entry name" value="BCTRLSENSOR"/>
</dbReference>
<dbReference type="Gene3D" id="3.30.565.10">
    <property type="entry name" value="Histidine kinase-like ATPase, C-terminal domain"/>
    <property type="match status" value="1"/>
</dbReference>
<dbReference type="NCBIfam" id="TIGR00229">
    <property type="entry name" value="sensory_box"/>
    <property type="match status" value="2"/>
</dbReference>
<dbReference type="InterPro" id="IPR013655">
    <property type="entry name" value="PAS_fold_3"/>
</dbReference>
<dbReference type="InterPro" id="IPR036097">
    <property type="entry name" value="HisK_dim/P_sf"/>
</dbReference>
<evidence type="ECO:0000256" key="3">
    <source>
        <dbReference type="ARBA" id="ARBA00022553"/>
    </source>
</evidence>
<dbReference type="SMART" id="SM00091">
    <property type="entry name" value="PAS"/>
    <property type="match status" value="2"/>
</dbReference>
<evidence type="ECO:0000259" key="8">
    <source>
        <dbReference type="PROSITE" id="PS50113"/>
    </source>
</evidence>
<dbReference type="InterPro" id="IPR000700">
    <property type="entry name" value="PAS-assoc_C"/>
</dbReference>
<dbReference type="InterPro" id="IPR004358">
    <property type="entry name" value="Sig_transdc_His_kin-like_C"/>
</dbReference>
<dbReference type="SUPFAM" id="SSF47384">
    <property type="entry name" value="Homodimeric domain of signal transducing histidine kinase"/>
    <property type="match status" value="1"/>
</dbReference>
<feature type="domain" description="Response regulatory" evidence="7">
    <location>
        <begin position="16"/>
        <end position="132"/>
    </location>
</feature>